<dbReference type="Pfam" id="PF12638">
    <property type="entry name" value="Staygreen"/>
    <property type="match status" value="1"/>
</dbReference>
<protein>
    <recommendedName>
        <fullName evidence="5">Staygreen protein domain-containing protein</fullName>
    </recommendedName>
</protein>
<evidence type="ECO:0000256" key="4">
    <source>
        <dbReference type="ARBA" id="ARBA00022946"/>
    </source>
</evidence>
<evidence type="ECO:0000259" key="5">
    <source>
        <dbReference type="Pfam" id="PF12638"/>
    </source>
</evidence>
<keyword evidence="3" id="KW-0934">Plastid</keyword>
<reference evidence="6" key="1">
    <citation type="submission" date="2019-08" db="EMBL/GenBank/DDBJ databases">
        <authorList>
            <person name="Kucharzyk K."/>
            <person name="Murdoch R.W."/>
            <person name="Higgins S."/>
            <person name="Loffler F."/>
        </authorList>
    </citation>
    <scope>NUCLEOTIDE SEQUENCE</scope>
</reference>
<evidence type="ECO:0000256" key="3">
    <source>
        <dbReference type="ARBA" id="ARBA00022640"/>
    </source>
</evidence>
<dbReference type="AlphaFoldDB" id="A0A644WXD7"/>
<keyword evidence="4" id="KW-0809">Transit peptide</keyword>
<dbReference type="InterPro" id="IPR024438">
    <property type="entry name" value="Staygreen"/>
</dbReference>
<evidence type="ECO:0000256" key="1">
    <source>
        <dbReference type="ARBA" id="ARBA00004229"/>
    </source>
</evidence>
<keyword evidence="2" id="KW-0150">Chloroplast</keyword>
<name>A0A644WXD7_9ZZZZ</name>
<accession>A0A644WXD7</accession>
<feature type="domain" description="Staygreen protein" evidence="5">
    <location>
        <begin position="4"/>
        <end position="147"/>
    </location>
</feature>
<comment type="caution">
    <text evidence="6">The sequence shown here is derived from an EMBL/GenBank/DDBJ whole genome shotgun (WGS) entry which is preliminary data.</text>
</comment>
<organism evidence="6">
    <name type="scientific">bioreactor metagenome</name>
    <dbReference type="NCBI Taxonomy" id="1076179"/>
    <lineage>
        <taxon>unclassified sequences</taxon>
        <taxon>metagenomes</taxon>
        <taxon>ecological metagenomes</taxon>
    </lineage>
</organism>
<comment type="subcellular location">
    <subcellularLocation>
        <location evidence="1">Plastid</location>
        <location evidence="1">Chloroplast</location>
    </subcellularLocation>
</comment>
<proteinExistence type="predicted"/>
<gene>
    <name evidence="6" type="ORF">SDC9_52997</name>
</gene>
<evidence type="ECO:0000256" key="2">
    <source>
        <dbReference type="ARBA" id="ARBA00022528"/>
    </source>
</evidence>
<dbReference type="PANTHER" id="PTHR31750">
    <property type="entry name" value="PROTEIN STAY-GREEN 1, CHLOROPLASTIC-RELATED"/>
    <property type="match status" value="1"/>
</dbReference>
<dbReference type="PANTHER" id="PTHR31750:SF4">
    <property type="entry name" value="LP06106P"/>
    <property type="match status" value="1"/>
</dbReference>
<dbReference type="GO" id="GO:0009507">
    <property type="term" value="C:chloroplast"/>
    <property type="evidence" value="ECO:0007669"/>
    <property type="project" value="UniProtKB-SubCell"/>
</dbReference>
<dbReference type="EMBL" id="VSSQ01001254">
    <property type="protein sequence ID" value="MPM06694.1"/>
    <property type="molecule type" value="Genomic_DNA"/>
</dbReference>
<evidence type="ECO:0000313" key="6">
    <source>
        <dbReference type="EMBL" id="MPM06694.1"/>
    </source>
</evidence>
<sequence length="148" mass="17139">MRELNPQKVFVQYRGEINPYEPIMLRKYTITHSDLGGELFVFVAENYAEDQITKMRDEVRVSFEHAEKGYQLIGEVLVDGKDVKGNAYIRNKIFYSEMPTALQALRQGDRFLFHKDPALDSTPVFIHFISGSPTYDKTYDFGVIGNYK</sequence>